<dbReference type="InterPro" id="IPR038765">
    <property type="entry name" value="Papain-like_cys_pep_sf"/>
</dbReference>
<proteinExistence type="inferred from homology"/>
<evidence type="ECO:0000256" key="3">
    <source>
        <dbReference type="ARBA" id="ARBA00022833"/>
    </source>
</evidence>
<dbReference type="OrthoDB" id="409136at2759"/>
<dbReference type="Gene3D" id="3.10.620.30">
    <property type="match status" value="2"/>
</dbReference>
<evidence type="ECO:0000256" key="2">
    <source>
        <dbReference type="ARBA" id="ARBA00022723"/>
    </source>
</evidence>
<dbReference type="GO" id="GO:0005829">
    <property type="term" value="C:cytosol"/>
    <property type="evidence" value="ECO:0007669"/>
    <property type="project" value="TreeGrafter"/>
</dbReference>
<dbReference type="EMBL" id="AP006502">
    <property type="protein sequence ID" value="BAM83073.1"/>
    <property type="molecule type" value="Genomic_DNA"/>
</dbReference>
<dbReference type="GO" id="GO:0046872">
    <property type="term" value="F:metal ion binding"/>
    <property type="evidence" value="ECO:0007669"/>
    <property type="project" value="UniProtKB-KW"/>
</dbReference>
<protein>
    <submittedName>
        <fullName evidence="6">Probable de-N-glycosylation enzyme Png1p</fullName>
    </submittedName>
</protein>
<dbReference type="HOGENOM" id="CLU_596376_0_0_1"/>
<dbReference type="RefSeq" id="XP_005539109.1">
    <property type="nucleotide sequence ID" value="XM_005539052.1"/>
</dbReference>
<evidence type="ECO:0000256" key="4">
    <source>
        <dbReference type="SAM" id="MobiDB-lite"/>
    </source>
</evidence>
<keyword evidence="2" id="KW-0479">Metal-binding</keyword>
<accession>M1VM89</accession>
<keyword evidence="3" id="KW-0862">Zinc</keyword>
<evidence type="ECO:0000259" key="5">
    <source>
        <dbReference type="Pfam" id="PF01841"/>
    </source>
</evidence>
<dbReference type="GeneID" id="16998224"/>
<dbReference type="Pfam" id="PF01841">
    <property type="entry name" value="Transglut_core"/>
    <property type="match status" value="1"/>
</dbReference>
<dbReference type="InterPro" id="IPR002931">
    <property type="entry name" value="Transglutaminase-like"/>
</dbReference>
<dbReference type="PANTHER" id="PTHR12143:SF19">
    <property type="entry name" value="PEPTIDE-N(4)-(N-ACETYL-BETA-GLUCOSAMINYL)ASPARAGINE AMIDASE"/>
    <property type="match status" value="1"/>
</dbReference>
<feature type="domain" description="Transglutaminase-like" evidence="5">
    <location>
        <begin position="261"/>
        <end position="329"/>
    </location>
</feature>
<reference evidence="6 7" key="1">
    <citation type="journal article" date="2004" name="Nature">
        <title>Genome sequence of the ultrasmall unicellular red alga Cyanidioschyzon merolae 10D.</title>
        <authorList>
            <person name="Matsuzaki M."/>
            <person name="Misumi O."/>
            <person name="Shin-i T."/>
            <person name="Maruyama S."/>
            <person name="Takahara M."/>
            <person name="Miyagishima S."/>
            <person name="Mori T."/>
            <person name="Nishida K."/>
            <person name="Yagisawa F."/>
            <person name="Nishida K."/>
            <person name="Yoshida Y."/>
            <person name="Nishimura Y."/>
            <person name="Nakao S."/>
            <person name="Kobayashi T."/>
            <person name="Momoyama Y."/>
            <person name="Higashiyama T."/>
            <person name="Minoda A."/>
            <person name="Sano M."/>
            <person name="Nomoto H."/>
            <person name="Oishi K."/>
            <person name="Hayashi H."/>
            <person name="Ohta F."/>
            <person name="Nishizaka S."/>
            <person name="Haga S."/>
            <person name="Miura S."/>
            <person name="Morishita T."/>
            <person name="Kabeya Y."/>
            <person name="Terasawa K."/>
            <person name="Suzuki Y."/>
            <person name="Ishii Y."/>
            <person name="Asakawa S."/>
            <person name="Takano H."/>
            <person name="Ohta N."/>
            <person name="Kuroiwa H."/>
            <person name="Tanaka K."/>
            <person name="Shimizu N."/>
            <person name="Sugano S."/>
            <person name="Sato N."/>
            <person name="Nozaki H."/>
            <person name="Ogasawara N."/>
            <person name="Kohara Y."/>
            <person name="Kuroiwa T."/>
        </authorList>
    </citation>
    <scope>NUCLEOTIDE SEQUENCE [LARGE SCALE GENOMIC DNA]</scope>
    <source>
        <strain evidence="6 7">10D</strain>
    </source>
</reference>
<dbReference type="PANTHER" id="PTHR12143">
    <property type="entry name" value="PEPTIDE N-GLYCANASE PNGASE -RELATED"/>
    <property type="match status" value="1"/>
</dbReference>
<dbReference type="Gramene" id="CMT048CT">
    <property type="protein sequence ID" value="CMT048CT"/>
    <property type="gene ID" value="CMT048C"/>
</dbReference>
<reference evidence="6 7" key="2">
    <citation type="journal article" date="2007" name="BMC Biol.">
        <title>A 100%-complete sequence reveals unusually simple genomic features in the hot-spring red alga Cyanidioschyzon merolae.</title>
        <authorList>
            <person name="Nozaki H."/>
            <person name="Takano H."/>
            <person name="Misumi O."/>
            <person name="Terasawa K."/>
            <person name="Matsuzaki M."/>
            <person name="Maruyama S."/>
            <person name="Nishida K."/>
            <person name="Yagisawa F."/>
            <person name="Yoshida Y."/>
            <person name="Fujiwara T."/>
            <person name="Takio S."/>
            <person name="Tamura K."/>
            <person name="Chung S.J."/>
            <person name="Nakamura S."/>
            <person name="Kuroiwa H."/>
            <person name="Tanaka K."/>
            <person name="Sato N."/>
            <person name="Kuroiwa T."/>
        </authorList>
    </citation>
    <scope>NUCLEOTIDE SEQUENCE [LARGE SCALE GENOMIC DNA]</scope>
    <source>
        <strain evidence="6 7">10D</strain>
    </source>
</reference>
<dbReference type="InterPro" id="IPR050883">
    <property type="entry name" value="PNGase"/>
</dbReference>
<dbReference type="GO" id="GO:0000224">
    <property type="term" value="F:peptide-N4-(N-acetyl-beta-glucosaminyl)asparagine amidase activity"/>
    <property type="evidence" value="ECO:0007669"/>
    <property type="project" value="TreeGrafter"/>
</dbReference>
<dbReference type="Proteomes" id="UP000007014">
    <property type="component" value="Chromosome 20"/>
</dbReference>
<keyword evidence="7" id="KW-1185">Reference proteome</keyword>
<dbReference type="eggNOG" id="KOG0909">
    <property type="taxonomic scope" value="Eukaryota"/>
</dbReference>
<dbReference type="Gene3D" id="2.20.25.10">
    <property type="match status" value="1"/>
</dbReference>
<gene>
    <name evidence="6" type="ORF">CYME_CMT048C</name>
</gene>
<dbReference type="GO" id="GO:0005634">
    <property type="term" value="C:nucleus"/>
    <property type="evidence" value="ECO:0007669"/>
    <property type="project" value="TreeGrafter"/>
</dbReference>
<organism evidence="6 7">
    <name type="scientific">Cyanidioschyzon merolae (strain NIES-3377 / 10D)</name>
    <name type="common">Unicellular red alga</name>
    <dbReference type="NCBI Taxonomy" id="280699"/>
    <lineage>
        <taxon>Eukaryota</taxon>
        <taxon>Rhodophyta</taxon>
        <taxon>Bangiophyceae</taxon>
        <taxon>Cyanidiales</taxon>
        <taxon>Cyanidiaceae</taxon>
        <taxon>Cyanidioschyzon</taxon>
    </lineage>
</organism>
<dbReference type="AlphaFoldDB" id="M1VM89"/>
<evidence type="ECO:0000256" key="1">
    <source>
        <dbReference type="ARBA" id="ARBA00009390"/>
    </source>
</evidence>
<evidence type="ECO:0000313" key="6">
    <source>
        <dbReference type="EMBL" id="BAM83073.1"/>
    </source>
</evidence>
<dbReference type="KEGG" id="cme:CYME_CMT048C"/>
<dbReference type="STRING" id="280699.M1VM89"/>
<comment type="similarity">
    <text evidence="1">Belongs to the transglutaminase-like superfamily. PNGase family.</text>
</comment>
<dbReference type="GO" id="GO:0006516">
    <property type="term" value="P:glycoprotein catabolic process"/>
    <property type="evidence" value="ECO:0007669"/>
    <property type="project" value="TreeGrafter"/>
</dbReference>
<evidence type="ECO:0000313" key="7">
    <source>
        <dbReference type="Proteomes" id="UP000007014"/>
    </source>
</evidence>
<dbReference type="SUPFAM" id="SSF54001">
    <property type="entry name" value="Cysteine proteinases"/>
    <property type="match status" value="1"/>
</dbReference>
<feature type="region of interest" description="Disordered" evidence="4">
    <location>
        <begin position="420"/>
        <end position="459"/>
    </location>
</feature>
<sequence>MAHDDDGTLGVWCKTMCYTFSRAEIGETTSLACWRTELQRLSGIEPSAQHLCWIFWCDALDMPLKVGTEVRADGGHSVEELLPVLGALAESHAELARRTRGPFRSCLLLLKRGESATKCLTFLFRILQHWVQASRLDAQKVEAARASGVVPVQRFEQSAESHFSQLARSQTEPGIGVDNQPAAGDALPLADICFTAAVVREALHWFKREHFQWVDSPPCEHCGIRTLRLKGVDLPAASEALHAAERVEVYECPTDERGCGALVRFPRYNDALFLLTESRRGRCGEWAQAFALALCACSVPRVRLVFDFEDHIWTEFWSESRETWIHADPCEEALDQPHLYSCGWGKALSWVIAIEVGLRTCHLEDRSRVYVPRAHWPAMEERQARTAGDIDAASGLLRMLATLSGGKQYYSETALAAEEHASESEGSTLEPGQHLQPRQSGAPAWIASRGENGPAIAKR</sequence>
<name>M1VM89_CYAM1</name>